<comment type="caution">
    <text evidence="1">The sequence shown here is derived from an EMBL/GenBank/DDBJ whole genome shotgun (WGS) entry which is preliminary data.</text>
</comment>
<dbReference type="Proteomes" id="UP000604046">
    <property type="component" value="Unassembled WGS sequence"/>
</dbReference>
<proteinExistence type="predicted"/>
<sequence length="65" mass="7626">MDMEKVRDALILSGEPGVTEQILASATRRMLEEQQNTQKRKRGPIEFRDFRTWLEVLPSQATERH</sequence>
<name>A0A812ULR4_9DINO</name>
<protein>
    <submittedName>
        <fullName evidence="1">Uncharacterized protein</fullName>
    </submittedName>
</protein>
<dbReference type="OrthoDB" id="427762at2759"/>
<reference evidence="1" key="1">
    <citation type="submission" date="2021-02" db="EMBL/GenBank/DDBJ databases">
        <authorList>
            <person name="Dougan E. K."/>
            <person name="Rhodes N."/>
            <person name="Thang M."/>
            <person name="Chan C."/>
        </authorList>
    </citation>
    <scope>NUCLEOTIDE SEQUENCE</scope>
</reference>
<gene>
    <name evidence="1" type="ORF">SNAT2548_LOCUS32714</name>
</gene>
<dbReference type="AlphaFoldDB" id="A0A812ULR4"/>
<dbReference type="EMBL" id="CAJNDS010002723">
    <property type="protein sequence ID" value="CAE7573667.1"/>
    <property type="molecule type" value="Genomic_DNA"/>
</dbReference>
<evidence type="ECO:0000313" key="2">
    <source>
        <dbReference type="Proteomes" id="UP000604046"/>
    </source>
</evidence>
<keyword evidence="2" id="KW-1185">Reference proteome</keyword>
<organism evidence="1 2">
    <name type="scientific">Symbiodinium natans</name>
    <dbReference type="NCBI Taxonomy" id="878477"/>
    <lineage>
        <taxon>Eukaryota</taxon>
        <taxon>Sar</taxon>
        <taxon>Alveolata</taxon>
        <taxon>Dinophyceae</taxon>
        <taxon>Suessiales</taxon>
        <taxon>Symbiodiniaceae</taxon>
        <taxon>Symbiodinium</taxon>
    </lineage>
</organism>
<evidence type="ECO:0000313" key="1">
    <source>
        <dbReference type="EMBL" id="CAE7573667.1"/>
    </source>
</evidence>
<accession>A0A812ULR4</accession>